<dbReference type="Proteomes" id="UP000265816">
    <property type="component" value="Unassembled WGS sequence"/>
</dbReference>
<dbReference type="RefSeq" id="WP_119110912.1">
    <property type="nucleotide sequence ID" value="NZ_CBCSEO010000001.1"/>
</dbReference>
<evidence type="ECO:0000313" key="2">
    <source>
        <dbReference type="Proteomes" id="UP000265816"/>
    </source>
</evidence>
<evidence type="ECO:0000313" key="1">
    <source>
        <dbReference type="EMBL" id="RID89000.1"/>
    </source>
</evidence>
<dbReference type="EMBL" id="QWVT01000001">
    <property type="protein sequence ID" value="RID89000.1"/>
    <property type="molecule type" value="Genomic_DNA"/>
</dbReference>
<sequence length="132" mass="15130">MNKPEYTFTDLVHIAGYGSRIFKIESYRVEQCFSPSEEWTDIVYDLIDTETGAYVECDEEDLRLAGGSSVRKPMARELSGQARKDRAKRVDALLDEMNDAKVMVEMFPEDGEFKAKVEYLTIKLAEVTAEWT</sequence>
<reference evidence="1 2" key="1">
    <citation type="submission" date="2018-08" db="EMBL/GenBank/DDBJ databases">
        <title>Bacillus jemisoniae sp. nov., Bacillus chryseoplanitiae sp. nov., Bacillus resnikiae sp. nov., and Bacillus frankliniae sp. nov., isolated from Viking spacecraft and associated surfaces.</title>
        <authorList>
            <person name="Seuylemezian A."/>
            <person name="Vaishampayan P."/>
        </authorList>
    </citation>
    <scope>NUCLEOTIDE SEQUENCE [LARGE SCALE GENOMIC DNA]</scope>
    <source>
        <strain evidence="1 2">JJ-247</strain>
    </source>
</reference>
<dbReference type="OrthoDB" id="2877237at2"/>
<protein>
    <submittedName>
        <fullName evidence="1">Uncharacterized protein</fullName>
    </submittedName>
</protein>
<gene>
    <name evidence="1" type="ORF">D1970_00420</name>
</gene>
<comment type="caution">
    <text evidence="1">The sequence shown here is derived from an EMBL/GenBank/DDBJ whole genome shotgun (WGS) entry which is preliminary data.</text>
</comment>
<dbReference type="AlphaFoldDB" id="A0A398BMK1"/>
<proteinExistence type="predicted"/>
<organism evidence="1 2">
    <name type="scientific">Mesobacillus zeae</name>
    <dbReference type="NCBI Taxonomy" id="1917180"/>
    <lineage>
        <taxon>Bacteria</taxon>
        <taxon>Bacillati</taxon>
        <taxon>Bacillota</taxon>
        <taxon>Bacilli</taxon>
        <taxon>Bacillales</taxon>
        <taxon>Bacillaceae</taxon>
        <taxon>Mesobacillus</taxon>
    </lineage>
</organism>
<keyword evidence="2" id="KW-1185">Reference proteome</keyword>
<name>A0A398BMK1_9BACI</name>
<accession>A0A398BMK1</accession>